<dbReference type="NCBIfam" id="NF004425">
    <property type="entry name" value="PRK05767.1"/>
    <property type="match status" value="1"/>
</dbReference>
<evidence type="ECO:0000256" key="3">
    <source>
        <dbReference type="ARBA" id="ARBA00023274"/>
    </source>
</evidence>
<comment type="caution">
    <text evidence="4">The sequence shown here is derived from an EMBL/GenBank/DDBJ whole genome shotgun (WGS) entry which is preliminary data.</text>
</comment>
<comment type="similarity">
    <text evidence="1">Belongs to the eukaryotic ribosomal protein eL42 family.</text>
</comment>
<dbReference type="InterPro" id="IPR011332">
    <property type="entry name" value="Ribosomal_zn-bd"/>
</dbReference>
<keyword evidence="2" id="KW-0689">Ribosomal protein</keyword>
<dbReference type="FunFam" id="3.10.450.80:FF:000001">
    <property type="entry name" value="60S ribosomal protein L44"/>
    <property type="match status" value="1"/>
</dbReference>
<dbReference type="InterPro" id="IPR000552">
    <property type="entry name" value="Ribosomal_eL44"/>
</dbReference>
<gene>
    <name evidence="4" type="ORF">LCGC14_1766980</name>
</gene>
<accession>A0A0F9GZD8</accession>
<reference evidence="4" key="1">
    <citation type="journal article" date="2015" name="Nature">
        <title>Complex archaea that bridge the gap between prokaryotes and eukaryotes.</title>
        <authorList>
            <person name="Spang A."/>
            <person name="Saw J.H."/>
            <person name="Jorgensen S.L."/>
            <person name="Zaremba-Niedzwiedzka K."/>
            <person name="Martijn J."/>
            <person name="Lind A.E."/>
            <person name="van Eijk R."/>
            <person name="Schleper C."/>
            <person name="Guy L."/>
            <person name="Ettema T.J."/>
        </authorList>
    </citation>
    <scope>NUCLEOTIDE SEQUENCE</scope>
</reference>
<dbReference type="AlphaFoldDB" id="A0A0F9GZD8"/>
<sequence>MKYPRTIKKYCPKCRSHQTHNVALYKKGKERTLNQGRRRLERKKRGYGSFPKPIFHKNAKLNKRITPLLECSVCGKKRYAQSHRTKRIELHEV</sequence>
<dbReference type="HAMAP" id="MF_01476">
    <property type="entry name" value="Ribosomal_L44e"/>
    <property type="match status" value="1"/>
</dbReference>
<dbReference type="GO" id="GO:1990904">
    <property type="term" value="C:ribonucleoprotein complex"/>
    <property type="evidence" value="ECO:0007669"/>
    <property type="project" value="UniProtKB-KW"/>
</dbReference>
<evidence type="ECO:0008006" key="5">
    <source>
        <dbReference type="Google" id="ProtNLM"/>
    </source>
</evidence>
<dbReference type="PANTHER" id="PTHR10369">
    <property type="entry name" value="60S RIBOSOMAL PROTEIN L36A/L44"/>
    <property type="match status" value="1"/>
</dbReference>
<evidence type="ECO:0000256" key="2">
    <source>
        <dbReference type="ARBA" id="ARBA00022980"/>
    </source>
</evidence>
<dbReference type="GO" id="GO:0003735">
    <property type="term" value="F:structural constituent of ribosome"/>
    <property type="evidence" value="ECO:0007669"/>
    <property type="project" value="InterPro"/>
</dbReference>
<dbReference type="GO" id="GO:0005840">
    <property type="term" value="C:ribosome"/>
    <property type="evidence" value="ECO:0007669"/>
    <property type="project" value="UniProtKB-KW"/>
</dbReference>
<name>A0A0F9GZD8_9ZZZZ</name>
<dbReference type="EMBL" id="LAZR01016517">
    <property type="protein sequence ID" value="KKM04165.1"/>
    <property type="molecule type" value="Genomic_DNA"/>
</dbReference>
<dbReference type="SUPFAM" id="SSF57829">
    <property type="entry name" value="Zn-binding ribosomal proteins"/>
    <property type="match status" value="1"/>
</dbReference>
<keyword evidence="3" id="KW-0687">Ribonucleoprotein</keyword>
<organism evidence="4">
    <name type="scientific">marine sediment metagenome</name>
    <dbReference type="NCBI Taxonomy" id="412755"/>
    <lineage>
        <taxon>unclassified sequences</taxon>
        <taxon>metagenomes</taxon>
        <taxon>ecological metagenomes</taxon>
    </lineage>
</organism>
<protein>
    <recommendedName>
        <fullName evidence="5">50S ribosomal protein L44e</fullName>
    </recommendedName>
</protein>
<dbReference type="GO" id="GO:0006412">
    <property type="term" value="P:translation"/>
    <property type="evidence" value="ECO:0007669"/>
    <property type="project" value="InterPro"/>
</dbReference>
<dbReference type="Gene3D" id="3.10.450.80">
    <property type="match status" value="1"/>
</dbReference>
<dbReference type="Pfam" id="PF00935">
    <property type="entry name" value="Ribosomal_L44"/>
    <property type="match status" value="1"/>
</dbReference>
<evidence type="ECO:0000313" key="4">
    <source>
        <dbReference type="EMBL" id="KKM04165.1"/>
    </source>
</evidence>
<proteinExistence type="inferred from homology"/>
<evidence type="ECO:0000256" key="1">
    <source>
        <dbReference type="ARBA" id="ARBA00009364"/>
    </source>
</evidence>
<dbReference type="InterPro" id="IPR053708">
    <property type="entry name" value="Ribosomal_LSU_eL42"/>
</dbReference>